<evidence type="ECO:0000313" key="3">
    <source>
        <dbReference type="Proteomes" id="UP000800035"/>
    </source>
</evidence>
<sequence>MFIRPLITLLLPTLLLAAPLAPRADDCVPTIYTINEYTFTTGANSTNPAVHFYFIPTYTNPSIITDPSLITTGGSSCGANAATLDTFPTESECSTGRANLIWDLRNRVDRAEIQIIHGWGLLRGERGDRRGGLEKRGVGKRC</sequence>
<accession>A0A6A5U850</accession>
<dbReference type="AlphaFoldDB" id="A0A6A5U850"/>
<feature type="chain" id="PRO_5025563471" evidence="1">
    <location>
        <begin position="18"/>
        <end position="142"/>
    </location>
</feature>
<keyword evidence="1" id="KW-0732">Signal</keyword>
<keyword evidence="3" id="KW-1185">Reference proteome</keyword>
<name>A0A6A5U850_9PLEO</name>
<dbReference type="Proteomes" id="UP000800035">
    <property type="component" value="Unassembled WGS sequence"/>
</dbReference>
<evidence type="ECO:0000256" key="1">
    <source>
        <dbReference type="SAM" id="SignalP"/>
    </source>
</evidence>
<dbReference type="OrthoDB" id="3763539at2759"/>
<dbReference type="EMBL" id="ML976982">
    <property type="protein sequence ID" value="KAF1960520.1"/>
    <property type="molecule type" value="Genomic_DNA"/>
</dbReference>
<organism evidence="2 3">
    <name type="scientific">Byssothecium circinans</name>
    <dbReference type="NCBI Taxonomy" id="147558"/>
    <lineage>
        <taxon>Eukaryota</taxon>
        <taxon>Fungi</taxon>
        <taxon>Dikarya</taxon>
        <taxon>Ascomycota</taxon>
        <taxon>Pezizomycotina</taxon>
        <taxon>Dothideomycetes</taxon>
        <taxon>Pleosporomycetidae</taxon>
        <taxon>Pleosporales</taxon>
        <taxon>Massarineae</taxon>
        <taxon>Massarinaceae</taxon>
        <taxon>Byssothecium</taxon>
    </lineage>
</organism>
<proteinExistence type="predicted"/>
<evidence type="ECO:0000313" key="2">
    <source>
        <dbReference type="EMBL" id="KAF1960520.1"/>
    </source>
</evidence>
<gene>
    <name evidence="2" type="ORF">CC80DRAFT_488832</name>
</gene>
<reference evidence="2" key="1">
    <citation type="journal article" date="2020" name="Stud. Mycol.">
        <title>101 Dothideomycetes genomes: a test case for predicting lifestyles and emergence of pathogens.</title>
        <authorList>
            <person name="Haridas S."/>
            <person name="Albert R."/>
            <person name="Binder M."/>
            <person name="Bloem J."/>
            <person name="Labutti K."/>
            <person name="Salamov A."/>
            <person name="Andreopoulos B."/>
            <person name="Baker S."/>
            <person name="Barry K."/>
            <person name="Bills G."/>
            <person name="Bluhm B."/>
            <person name="Cannon C."/>
            <person name="Castanera R."/>
            <person name="Culley D."/>
            <person name="Daum C."/>
            <person name="Ezra D."/>
            <person name="Gonzalez J."/>
            <person name="Henrissat B."/>
            <person name="Kuo A."/>
            <person name="Liang C."/>
            <person name="Lipzen A."/>
            <person name="Lutzoni F."/>
            <person name="Magnuson J."/>
            <person name="Mondo S."/>
            <person name="Nolan M."/>
            <person name="Ohm R."/>
            <person name="Pangilinan J."/>
            <person name="Park H.-J."/>
            <person name="Ramirez L."/>
            <person name="Alfaro M."/>
            <person name="Sun H."/>
            <person name="Tritt A."/>
            <person name="Yoshinaga Y."/>
            <person name="Zwiers L.-H."/>
            <person name="Turgeon B."/>
            <person name="Goodwin S."/>
            <person name="Spatafora J."/>
            <person name="Crous P."/>
            <person name="Grigoriev I."/>
        </authorList>
    </citation>
    <scope>NUCLEOTIDE SEQUENCE</scope>
    <source>
        <strain evidence="2">CBS 675.92</strain>
    </source>
</reference>
<protein>
    <submittedName>
        <fullName evidence="2">Uncharacterized protein</fullName>
    </submittedName>
</protein>
<feature type="signal peptide" evidence="1">
    <location>
        <begin position="1"/>
        <end position="17"/>
    </location>
</feature>